<keyword evidence="1" id="KW-1133">Transmembrane helix</keyword>
<dbReference type="Proteomes" id="UP000435877">
    <property type="component" value="Unassembled WGS sequence"/>
</dbReference>
<evidence type="ECO:0000256" key="1">
    <source>
        <dbReference type="SAM" id="Phobius"/>
    </source>
</evidence>
<name>A0A5S9NB86_9GAMM</name>
<dbReference type="EMBL" id="CACSIM010000005">
    <property type="protein sequence ID" value="CAA0114439.1"/>
    <property type="molecule type" value="Genomic_DNA"/>
</dbReference>
<sequence length="227" mass="25328">MNIPIYTRKAAIFSLILLLLSIAAARFHWISYEAGTIALGVAGIISFSCISIAALLTRRTHSEQGRRQFSQASLISLPAIIFSSLSLIYSSNSTLIQDLSTDIENPPAYIFSAQYHQTHSSLANRQQQREIYPGIHSIPTLLSVPEAQVKVLAMIDDLGWELSYQEQGHIEVNVTNTWFGFTDDIVIRISETKSGSIIDLRSASRSNRGDLNTNAEQIRDFTLHYLQ</sequence>
<organism evidence="2 4">
    <name type="scientific">Zhongshania aliphaticivorans</name>
    <dbReference type="NCBI Taxonomy" id="1470434"/>
    <lineage>
        <taxon>Bacteria</taxon>
        <taxon>Pseudomonadati</taxon>
        <taxon>Pseudomonadota</taxon>
        <taxon>Gammaproteobacteria</taxon>
        <taxon>Cellvibrionales</taxon>
        <taxon>Spongiibacteraceae</taxon>
        <taxon>Zhongshania</taxon>
    </lineage>
</organism>
<gene>
    <name evidence="2" type="ORF">IHBHHGIJ_01262</name>
    <name evidence="3" type="ORF">KFEGEMFD_03002</name>
</gene>
<dbReference type="EMBL" id="CACSIK010000001">
    <property type="protein sequence ID" value="CAA0087267.1"/>
    <property type="molecule type" value="Genomic_DNA"/>
</dbReference>
<evidence type="ECO:0000313" key="5">
    <source>
        <dbReference type="Proteomes" id="UP000439591"/>
    </source>
</evidence>
<dbReference type="InterPro" id="IPR010865">
    <property type="entry name" value="DUF1499"/>
</dbReference>
<dbReference type="Pfam" id="PF07386">
    <property type="entry name" value="DUF1499"/>
    <property type="match status" value="1"/>
</dbReference>
<protein>
    <recommendedName>
        <fullName evidence="6">DUF1499 domain-containing protein</fullName>
    </recommendedName>
</protein>
<accession>A0A5S9NB86</accession>
<dbReference type="AlphaFoldDB" id="A0A5S9NB86"/>
<feature type="transmembrane region" description="Helical" evidence="1">
    <location>
        <begin position="34"/>
        <end position="57"/>
    </location>
</feature>
<evidence type="ECO:0000313" key="4">
    <source>
        <dbReference type="Proteomes" id="UP000435877"/>
    </source>
</evidence>
<dbReference type="OrthoDB" id="1523552at2"/>
<keyword evidence="1" id="KW-0472">Membrane</keyword>
<dbReference type="RefSeq" id="WP_159267873.1">
    <property type="nucleotide sequence ID" value="NZ_CACSIK010000001.1"/>
</dbReference>
<keyword evidence="4" id="KW-1185">Reference proteome</keyword>
<evidence type="ECO:0008006" key="6">
    <source>
        <dbReference type="Google" id="ProtNLM"/>
    </source>
</evidence>
<evidence type="ECO:0000313" key="3">
    <source>
        <dbReference type="EMBL" id="CAA0114439.1"/>
    </source>
</evidence>
<dbReference type="Proteomes" id="UP000439591">
    <property type="component" value="Unassembled WGS sequence"/>
</dbReference>
<reference evidence="4 5" key="1">
    <citation type="submission" date="2019-11" db="EMBL/GenBank/DDBJ databases">
        <authorList>
            <person name="Holert J."/>
        </authorList>
    </citation>
    <scope>NUCLEOTIDE SEQUENCE [LARGE SCALE GENOMIC DNA]</scope>
    <source>
        <strain evidence="3">BC3_2A</strain>
        <strain evidence="2">SB11_1A</strain>
    </source>
</reference>
<feature type="transmembrane region" description="Helical" evidence="1">
    <location>
        <begin position="69"/>
        <end position="89"/>
    </location>
</feature>
<evidence type="ECO:0000313" key="2">
    <source>
        <dbReference type="EMBL" id="CAA0087267.1"/>
    </source>
</evidence>
<proteinExistence type="predicted"/>
<keyword evidence="1" id="KW-0812">Transmembrane</keyword>